<protein>
    <submittedName>
        <fullName evidence="2">Uncharacterized protein</fullName>
    </submittedName>
</protein>
<sequence length="142" mass="15741">GWHAAKLLLCRLLGDAACCLGEPCRMFPPLIIPVHLFICFCRYFLWLTFRLDFTGLSRASLMLLDAVLMKVSKSLVPSLKSALSTTPKNSSPSWYSFSKSTMGNVTKPEERAPAPSQRSIIHGFEVSRSSSLCASFLSLHRS</sequence>
<reference evidence="2" key="1">
    <citation type="submission" date="2025-08" db="UniProtKB">
        <authorList>
            <consortium name="Ensembl"/>
        </authorList>
    </citation>
    <scope>IDENTIFICATION</scope>
</reference>
<dbReference type="Proteomes" id="UP000694569">
    <property type="component" value="Unplaced"/>
</dbReference>
<feature type="signal peptide" evidence="1">
    <location>
        <begin position="1"/>
        <end position="21"/>
    </location>
</feature>
<evidence type="ECO:0000313" key="2">
    <source>
        <dbReference type="Ensembl" id="ENSLLEP00000006842.1"/>
    </source>
</evidence>
<evidence type="ECO:0000313" key="3">
    <source>
        <dbReference type="Proteomes" id="UP000694569"/>
    </source>
</evidence>
<feature type="chain" id="PRO_5034795560" evidence="1">
    <location>
        <begin position="22"/>
        <end position="142"/>
    </location>
</feature>
<evidence type="ECO:0000256" key="1">
    <source>
        <dbReference type="SAM" id="SignalP"/>
    </source>
</evidence>
<organism evidence="2 3">
    <name type="scientific">Leptobrachium leishanense</name>
    <name type="common">Leishan spiny toad</name>
    <dbReference type="NCBI Taxonomy" id="445787"/>
    <lineage>
        <taxon>Eukaryota</taxon>
        <taxon>Metazoa</taxon>
        <taxon>Chordata</taxon>
        <taxon>Craniata</taxon>
        <taxon>Vertebrata</taxon>
        <taxon>Euteleostomi</taxon>
        <taxon>Amphibia</taxon>
        <taxon>Batrachia</taxon>
        <taxon>Anura</taxon>
        <taxon>Pelobatoidea</taxon>
        <taxon>Megophryidae</taxon>
        <taxon>Leptobrachium</taxon>
    </lineage>
</organism>
<proteinExistence type="predicted"/>
<keyword evidence="1" id="KW-0732">Signal</keyword>
<reference evidence="2" key="2">
    <citation type="submission" date="2025-09" db="UniProtKB">
        <authorList>
            <consortium name="Ensembl"/>
        </authorList>
    </citation>
    <scope>IDENTIFICATION</scope>
</reference>
<keyword evidence="3" id="KW-1185">Reference proteome</keyword>
<dbReference type="OrthoDB" id="9809685at2759"/>
<dbReference type="Ensembl" id="ENSLLET00000007122.1">
    <property type="protein sequence ID" value="ENSLLEP00000006842.1"/>
    <property type="gene ID" value="ENSLLEG00000004311.1"/>
</dbReference>
<dbReference type="AlphaFoldDB" id="A0A8C5M2F6"/>
<dbReference type="GeneTree" id="ENSGT00980000198746"/>
<accession>A0A8C5M2F6</accession>
<name>A0A8C5M2F6_9ANUR</name>